<protein>
    <recommendedName>
        <fullName evidence="3">Very-short-patch-repair endonuclease</fullName>
    </recommendedName>
</protein>
<comment type="caution">
    <text evidence="1">The sequence shown here is derived from an EMBL/GenBank/DDBJ whole genome shotgun (WGS) entry which is preliminary data.</text>
</comment>
<dbReference type="SUPFAM" id="SSF52980">
    <property type="entry name" value="Restriction endonuclease-like"/>
    <property type="match status" value="1"/>
</dbReference>
<evidence type="ECO:0000313" key="1">
    <source>
        <dbReference type="EMBL" id="GAA1542147.1"/>
    </source>
</evidence>
<proteinExistence type="predicted"/>
<evidence type="ECO:0008006" key="3">
    <source>
        <dbReference type="Google" id="ProtNLM"/>
    </source>
</evidence>
<accession>A0ABP4MCW2</accession>
<keyword evidence="2" id="KW-1185">Reference proteome</keyword>
<evidence type="ECO:0000313" key="2">
    <source>
        <dbReference type="Proteomes" id="UP001500363"/>
    </source>
</evidence>
<reference evidence="2" key="1">
    <citation type="journal article" date="2019" name="Int. J. Syst. Evol. Microbiol.">
        <title>The Global Catalogue of Microorganisms (GCM) 10K type strain sequencing project: providing services to taxonomists for standard genome sequencing and annotation.</title>
        <authorList>
            <consortium name="The Broad Institute Genomics Platform"/>
            <consortium name="The Broad Institute Genome Sequencing Center for Infectious Disease"/>
            <person name="Wu L."/>
            <person name="Ma J."/>
        </authorList>
    </citation>
    <scope>NUCLEOTIDE SEQUENCE [LARGE SCALE GENOMIC DNA]</scope>
    <source>
        <strain evidence="2">JCM 14303</strain>
    </source>
</reference>
<sequence length="300" mass="32764">MAGIRHAVVMVEVGEVLAQRGGTATFSDLLAVVTAHAVRKALAAGSVRRVAKGVYALPEAPSALTAARSQGGVVSHLSAAQHWGMGVISVPSLPHVTIPLDRARRRAGLPCVPHWGDSPAIDDVTTPVRTVLDCARTLSLTEGLAVADSALRLDLVDRDDLEAAAMRLTGPHRRRVQRVVALADHRAESVLESALRAILIDARIEGFEPQVVVRDEGFSARVDLGDRLRRIALEAEGFEFHGTRKALVNDCRRQVNLVLRDWLVLRFSWEDVMLDREWVIEAVREVLRRPPPINQDSLAA</sequence>
<dbReference type="Gene3D" id="3.40.960.10">
    <property type="entry name" value="VSR Endonuclease"/>
    <property type="match status" value="1"/>
</dbReference>
<dbReference type="EMBL" id="BAAANC010000002">
    <property type="protein sequence ID" value="GAA1542147.1"/>
    <property type="molecule type" value="Genomic_DNA"/>
</dbReference>
<gene>
    <name evidence="1" type="ORF">GCM10009741_51780</name>
</gene>
<name>A0ABP4MCW2_9ACTN</name>
<organism evidence="1 2">
    <name type="scientific">Kribbella lupini</name>
    <dbReference type="NCBI Taxonomy" id="291602"/>
    <lineage>
        <taxon>Bacteria</taxon>
        <taxon>Bacillati</taxon>
        <taxon>Actinomycetota</taxon>
        <taxon>Actinomycetes</taxon>
        <taxon>Propionibacteriales</taxon>
        <taxon>Kribbellaceae</taxon>
        <taxon>Kribbella</taxon>
    </lineage>
</organism>
<dbReference type="Proteomes" id="UP001500363">
    <property type="component" value="Unassembled WGS sequence"/>
</dbReference>
<dbReference type="InterPro" id="IPR011335">
    <property type="entry name" value="Restrct_endonuc-II-like"/>
</dbReference>